<evidence type="ECO:0000256" key="2">
    <source>
        <dbReference type="ARBA" id="ARBA00022603"/>
    </source>
</evidence>
<dbReference type="GO" id="GO:0003677">
    <property type="term" value="F:DNA binding"/>
    <property type="evidence" value="ECO:0007669"/>
    <property type="project" value="InterPro"/>
</dbReference>
<gene>
    <name evidence="7" type="ordered locus">LCA_0146</name>
</gene>
<keyword evidence="4" id="KW-0680">Restriction system</keyword>
<evidence type="ECO:0000313" key="7">
    <source>
        <dbReference type="EMBL" id="CAI54443.1"/>
    </source>
</evidence>
<dbReference type="Proteomes" id="UP000002707">
    <property type="component" value="Chromosome"/>
</dbReference>
<evidence type="ECO:0000256" key="4">
    <source>
        <dbReference type="ARBA" id="ARBA00022747"/>
    </source>
</evidence>
<reference evidence="8" key="1">
    <citation type="journal article" date="2005" name="Nat. Biotechnol.">
        <title>The complete genome sequence of the meat-borne lactic acid bacterium Lactobacillus sakei 23K.</title>
        <authorList>
            <person name="Chaillou S."/>
            <person name="Champomier-Verges M.-C."/>
            <person name="Cornet M."/>
            <person name="Crutz-Le Coq A.-M."/>
            <person name="Dudez A.-M."/>
            <person name="Martin V."/>
            <person name="Beaufils S."/>
            <person name="Darbon-Rongere E."/>
            <person name="Bossy R."/>
            <person name="Loux V."/>
            <person name="Zagorec M."/>
        </authorList>
    </citation>
    <scope>NUCLEOTIDE SEQUENCE [LARGE SCALE GENOMIC DNA]</scope>
    <source>
        <strain evidence="8">23K</strain>
    </source>
</reference>
<evidence type="ECO:0000313" key="8">
    <source>
        <dbReference type="Proteomes" id="UP000002707"/>
    </source>
</evidence>
<evidence type="ECO:0000256" key="5">
    <source>
        <dbReference type="RuleBase" id="RU362026"/>
    </source>
</evidence>
<name>Q38ZD4_LATSS</name>
<evidence type="ECO:0000256" key="3">
    <source>
        <dbReference type="ARBA" id="ARBA00022679"/>
    </source>
</evidence>
<dbReference type="SUPFAM" id="SSF53335">
    <property type="entry name" value="S-adenosyl-L-methionine-dependent methyltransferases"/>
    <property type="match status" value="1"/>
</dbReference>
<dbReference type="InterPro" id="IPR002941">
    <property type="entry name" value="DNA_methylase_N4/N6"/>
</dbReference>
<dbReference type="Pfam" id="PF01555">
    <property type="entry name" value="N6_N4_Mtase"/>
    <property type="match status" value="1"/>
</dbReference>
<evidence type="ECO:0000256" key="1">
    <source>
        <dbReference type="ARBA" id="ARBA00006594"/>
    </source>
</evidence>
<dbReference type="GO" id="GO:0009307">
    <property type="term" value="P:DNA restriction-modification system"/>
    <property type="evidence" value="ECO:0007669"/>
    <property type="project" value="UniProtKB-KW"/>
</dbReference>
<dbReference type="GO" id="GO:0005737">
    <property type="term" value="C:cytoplasm"/>
    <property type="evidence" value="ECO:0007669"/>
    <property type="project" value="TreeGrafter"/>
</dbReference>
<dbReference type="InterPro" id="IPR001091">
    <property type="entry name" value="RM_Methyltransferase"/>
</dbReference>
<dbReference type="eggNOG" id="COG2189">
    <property type="taxonomic scope" value="Bacteria"/>
</dbReference>
<dbReference type="PROSITE" id="PS00092">
    <property type="entry name" value="N6_MTASE"/>
    <property type="match status" value="1"/>
</dbReference>
<feature type="domain" description="DNA methylase N-4/N-6" evidence="6">
    <location>
        <begin position="33"/>
        <end position="246"/>
    </location>
</feature>
<keyword evidence="3" id="KW-0808">Transferase</keyword>
<dbReference type="HOGENOM" id="CLU_024927_5_1_9"/>
<protein>
    <recommendedName>
        <fullName evidence="5">Methyltransferase</fullName>
        <ecNumber evidence="5">2.1.1.-</ecNumber>
    </recommendedName>
</protein>
<dbReference type="InterPro" id="IPR002052">
    <property type="entry name" value="DNA_methylase_N6_adenine_CS"/>
</dbReference>
<dbReference type="KEGG" id="lsa:LCA_0146"/>
<dbReference type="GO" id="GO:0008170">
    <property type="term" value="F:N-methyltransferase activity"/>
    <property type="evidence" value="ECO:0007669"/>
    <property type="project" value="InterPro"/>
</dbReference>
<dbReference type="AlphaFoldDB" id="Q38ZD4"/>
<dbReference type="Gene3D" id="3.40.50.150">
    <property type="entry name" value="Vaccinia Virus protein VP39"/>
    <property type="match status" value="1"/>
</dbReference>
<dbReference type="PRINTS" id="PR00508">
    <property type="entry name" value="S21N4MTFRASE"/>
</dbReference>
<sequence length="261" mass="29750">MVIIMKQVYKDELVKLICSDTFECMQRFPSNSVDVIIADPPYFLSNGGFSNSGGKMVSVNKGEWDKINDVKPEVFYTRLIRSADRILKKDGTIWVFGSMHNIYILGYLLPKYGFKILNNITWQKSNPAPNLSKRMFTHSTETIIWAKKESGKQFFNYDLMKELNHSSQMKDVWTTPTINNYERRFGRHPTQKPLSVIDRMVKASTDSGMILLDPFVGSGTTAVAGARNGIRTIGIDNSQDYLNIAIKRVSNFQEEKLGKIK</sequence>
<proteinExistence type="inferred from homology"/>
<dbReference type="PANTHER" id="PTHR13370">
    <property type="entry name" value="RNA METHYLASE-RELATED"/>
    <property type="match status" value="1"/>
</dbReference>
<evidence type="ECO:0000259" key="6">
    <source>
        <dbReference type="Pfam" id="PF01555"/>
    </source>
</evidence>
<keyword evidence="8" id="KW-1185">Reference proteome</keyword>
<dbReference type="GO" id="GO:0032259">
    <property type="term" value="P:methylation"/>
    <property type="evidence" value="ECO:0007669"/>
    <property type="project" value="UniProtKB-KW"/>
</dbReference>
<dbReference type="EC" id="2.1.1.-" evidence="5"/>
<dbReference type="STRING" id="314315.LCA_0146"/>
<dbReference type="REBASE" id="11553">
    <property type="entry name" value="M2.LsaKORF143P"/>
</dbReference>
<keyword evidence="2 7" id="KW-0489">Methyltransferase</keyword>
<accession>Q38ZD4</accession>
<comment type="similarity">
    <text evidence="1 5">Belongs to the N(4)/N(6)-methyltransferase family.</text>
</comment>
<dbReference type="PANTHER" id="PTHR13370:SF3">
    <property type="entry name" value="TRNA (GUANINE(10)-N2)-METHYLTRANSFERASE HOMOLOG"/>
    <property type="match status" value="1"/>
</dbReference>
<dbReference type="EMBL" id="CR936503">
    <property type="protein sequence ID" value="CAI54443.1"/>
    <property type="molecule type" value="Genomic_DNA"/>
</dbReference>
<organism evidence="7 8">
    <name type="scientific">Latilactobacillus sakei subsp. sakei (strain 23K)</name>
    <name type="common">Lactobacillus sakei subsp. sakei</name>
    <dbReference type="NCBI Taxonomy" id="314315"/>
    <lineage>
        <taxon>Bacteria</taxon>
        <taxon>Bacillati</taxon>
        <taxon>Bacillota</taxon>
        <taxon>Bacilli</taxon>
        <taxon>Lactobacillales</taxon>
        <taxon>Lactobacillaceae</taxon>
        <taxon>Latilactobacillus</taxon>
    </lineage>
</organism>
<dbReference type="InterPro" id="IPR029063">
    <property type="entry name" value="SAM-dependent_MTases_sf"/>
</dbReference>